<gene>
    <name evidence="1" type="ORF">ALAG00032_LOCUS12530</name>
</gene>
<dbReference type="AlphaFoldDB" id="A0A7S3K4C2"/>
<proteinExistence type="predicted"/>
<reference evidence="1" key="1">
    <citation type="submission" date="2021-01" db="EMBL/GenBank/DDBJ databases">
        <authorList>
            <person name="Corre E."/>
            <person name="Pelletier E."/>
            <person name="Niang G."/>
            <person name="Scheremetjew M."/>
            <person name="Finn R."/>
            <person name="Kale V."/>
            <person name="Holt S."/>
            <person name="Cochrane G."/>
            <person name="Meng A."/>
            <person name="Brown T."/>
            <person name="Cohen L."/>
        </authorList>
    </citation>
    <scope>NUCLEOTIDE SEQUENCE</scope>
    <source>
        <strain evidence="1">CCMP1510</strain>
    </source>
</reference>
<dbReference type="EMBL" id="HBIJ01019092">
    <property type="protein sequence ID" value="CAE0371748.1"/>
    <property type="molecule type" value="Transcribed_RNA"/>
</dbReference>
<evidence type="ECO:0000313" key="1">
    <source>
        <dbReference type="EMBL" id="CAE0371748.1"/>
    </source>
</evidence>
<organism evidence="1">
    <name type="scientific">Aureoumbra lagunensis</name>
    <dbReference type="NCBI Taxonomy" id="44058"/>
    <lineage>
        <taxon>Eukaryota</taxon>
        <taxon>Sar</taxon>
        <taxon>Stramenopiles</taxon>
        <taxon>Ochrophyta</taxon>
        <taxon>Pelagophyceae</taxon>
        <taxon>Pelagomonadales</taxon>
        <taxon>Aureoumbra</taxon>
    </lineage>
</organism>
<protein>
    <submittedName>
        <fullName evidence="1">Uncharacterized protein</fullName>
    </submittedName>
</protein>
<sequence length="366" mass="41775">MLLSEMDEDSLYEDDDILIIESASPDFEDDADDGDEIQKNSVFLPVQSHFNEEAVVQVEQRPEMNVTQLEYEFEDKPTRSSVSLRGKESSIFAEKNGKKRKHDDVREYNESNAPREWWIGRGVREKRRPTRRGLVLDFNRGWLHLALVGKGKYQPLTAIRRSWVTICKITKEERDQLPDPIPIEDEKKTTSLRAILYKAHIPLPIFSTKSDGSIVRKKGEPRAAFGTVSDAQWEKERQKYGSKVLPKSRPPGFTWDRAAGRWKIGRIGGTIRSSYLKNSENLPDQCAKFLASKSEQQSPPTSIQKELKHFDQDEEASITPSVVQDVQTPVDTTKTVGRCIPFRARIQTNTKDTVTGTSIKKTKKII</sequence>
<accession>A0A7S3K4C2</accession>
<name>A0A7S3K4C2_9STRA</name>